<dbReference type="AlphaFoldDB" id="A0A7L2RZG6"/>
<accession>A0A7L2RZG6</accession>
<organism evidence="2 3">
    <name type="scientific">Neodrepanis coruscans</name>
    <name type="common">wattled asity</name>
    <dbReference type="NCBI Taxonomy" id="254563"/>
    <lineage>
        <taxon>Eukaryota</taxon>
        <taxon>Metazoa</taxon>
        <taxon>Chordata</taxon>
        <taxon>Craniata</taxon>
        <taxon>Vertebrata</taxon>
        <taxon>Euteleostomi</taxon>
        <taxon>Archelosauria</taxon>
        <taxon>Archosauria</taxon>
        <taxon>Dinosauria</taxon>
        <taxon>Saurischia</taxon>
        <taxon>Theropoda</taxon>
        <taxon>Coelurosauria</taxon>
        <taxon>Aves</taxon>
        <taxon>Neognathae</taxon>
        <taxon>Neoaves</taxon>
        <taxon>Telluraves</taxon>
        <taxon>Australaves</taxon>
        <taxon>Passeriformes</taxon>
        <taxon>Philepittidae</taxon>
        <taxon>Neodrepanis</taxon>
    </lineage>
</organism>
<dbReference type="OrthoDB" id="9391845at2759"/>
<dbReference type="EMBL" id="VYZS01339903">
    <property type="protein sequence ID" value="NXS13714.1"/>
    <property type="molecule type" value="Genomic_DNA"/>
</dbReference>
<keyword evidence="3" id="KW-1185">Reference proteome</keyword>
<name>A0A7L2RZG6_9PASS</name>
<comment type="caution">
    <text evidence="2">The sequence shown here is derived from an EMBL/GenBank/DDBJ whole genome shotgun (WGS) entry which is preliminary data.</text>
</comment>
<evidence type="ECO:0000256" key="1">
    <source>
        <dbReference type="SAM" id="MobiDB-lite"/>
    </source>
</evidence>
<feature type="region of interest" description="Disordered" evidence="1">
    <location>
        <begin position="90"/>
        <end position="118"/>
    </location>
</feature>
<proteinExistence type="predicted"/>
<feature type="compositionally biased region" description="Polar residues" evidence="1">
    <location>
        <begin position="98"/>
        <end position="118"/>
    </location>
</feature>
<evidence type="ECO:0000313" key="2">
    <source>
        <dbReference type="EMBL" id="NXS13714.1"/>
    </source>
</evidence>
<evidence type="ECO:0000313" key="3">
    <source>
        <dbReference type="Proteomes" id="UP000560066"/>
    </source>
</evidence>
<dbReference type="Proteomes" id="UP000560066">
    <property type="component" value="Unassembled WGS sequence"/>
</dbReference>
<gene>
    <name evidence="2" type="primary">Cacna1s</name>
    <name evidence="2" type="ORF">NEOCOR_R08878</name>
</gene>
<feature type="non-terminal residue" evidence="2">
    <location>
        <position position="1"/>
    </location>
</feature>
<sequence length="118" mass="12276">TVTGTASSLGFQQGESGDPNTSSTPTITFLMQEALVSGSLEALAHDSSFVAVTRDEMAASSQLEMDEVKKAAVEMLKERQTLQGTKTCSAPLDATAMSPASSPGLNVPSQKTTTTTYL</sequence>
<feature type="non-terminal residue" evidence="2">
    <location>
        <position position="118"/>
    </location>
</feature>
<protein>
    <submittedName>
        <fullName evidence="2">CAC1S protein</fullName>
    </submittedName>
</protein>
<feature type="region of interest" description="Disordered" evidence="1">
    <location>
        <begin position="1"/>
        <end position="25"/>
    </location>
</feature>
<reference evidence="2 3" key="1">
    <citation type="submission" date="2019-09" db="EMBL/GenBank/DDBJ databases">
        <title>Bird 10,000 Genomes (B10K) Project - Family phase.</title>
        <authorList>
            <person name="Zhang G."/>
        </authorList>
    </citation>
    <scope>NUCLEOTIDE SEQUENCE [LARGE SCALE GENOMIC DNA]</scope>
    <source>
        <strain evidence="2">B10K-DU-002-79</strain>
    </source>
</reference>